<accession>A0A4P9C676</accession>
<evidence type="ECO:0000313" key="6">
    <source>
        <dbReference type="EMBL" id="QCT70085.1"/>
    </source>
</evidence>
<dbReference type="PANTHER" id="PTHR31756">
    <property type="entry name" value="PYRUVATE, PHOSPHATE DIKINASE REGULATORY PROTEIN 1, CHLOROPLASTIC"/>
    <property type="match status" value="1"/>
</dbReference>
<reference evidence="6 7" key="1">
    <citation type="submission" date="2018-05" db="EMBL/GenBank/DDBJ databases">
        <title>Genome comparison of Eubacterium sp.</title>
        <authorList>
            <person name="Feng Y."/>
            <person name="Sanchez-Andrea I."/>
            <person name="Stams A.J.M."/>
            <person name="De Vos W.M."/>
        </authorList>
    </citation>
    <scope>NUCLEOTIDE SEQUENCE [LARGE SCALE GENOMIC DNA]</scope>
    <source>
        <strain evidence="6 7">YI</strain>
    </source>
</reference>
<comment type="catalytic activity">
    <reaction evidence="5">
        <text>N(tele)-phospho-L-histidyl/O-phospho-L-threonyl-[pyruvate, phosphate dikinase] + phosphate + H(+) = N(tele)-phospho-L-histidyl/L-threonyl-[pyruvate, phosphate dikinase] + diphosphate</text>
        <dbReference type="Rhea" id="RHEA:43696"/>
        <dbReference type="Rhea" id="RHEA-COMP:10650"/>
        <dbReference type="Rhea" id="RHEA-COMP:10651"/>
        <dbReference type="ChEBI" id="CHEBI:15378"/>
        <dbReference type="ChEBI" id="CHEBI:30013"/>
        <dbReference type="ChEBI" id="CHEBI:33019"/>
        <dbReference type="ChEBI" id="CHEBI:43474"/>
        <dbReference type="ChEBI" id="CHEBI:61977"/>
        <dbReference type="ChEBI" id="CHEBI:83586"/>
        <dbReference type="EC" id="2.7.4.27"/>
    </reaction>
</comment>
<dbReference type="RefSeq" id="WP_058694900.1">
    <property type="nucleotide sequence ID" value="NZ_CABJDW020000009.1"/>
</dbReference>
<dbReference type="Pfam" id="PF03618">
    <property type="entry name" value="Kinase-PPPase"/>
    <property type="match status" value="1"/>
</dbReference>
<gene>
    <name evidence="6" type="ORF">CPZ25_001750</name>
</gene>
<keyword evidence="3 5" id="KW-0547">Nucleotide-binding</keyword>
<organism evidence="6 7">
    <name type="scientific">Eubacterium maltosivorans</name>
    <dbReference type="NCBI Taxonomy" id="2041044"/>
    <lineage>
        <taxon>Bacteria</taxon>
        <taxon>Bacillati</taxon>
        <taxon>Bacillota</taxon>
        <taxon>Clostridia</taxon>
        <taxon>Eubacteriales</taxon>
        <taxon>Eubacteriaceae</taxon>
        <taxon>Eubacterium</taxon>
    </lineage>
</organism>
<dbReference type="GO" id="GO:0005524">
    <property type="term" value="F:ATP binding"/>
    <property type="evidence" value="ECO:0007669"/>
    <property type="project" value="InterPro"/>
</dbReference>
<keyword evidence="2 5" id="KW-0808">Transferase</keyword>
<dbReference type="EC" id="2.7.11.32" evidence="5"/>
<evidence type="ECO:0000256" key="4">
    <source>
        <dbReference type="ARBA" id="ARBA00022777"/>
    </source>
</evidence>
<dbReference type="InterPro" id="IPR026565">
    <property type="entry name" value="PPDK_reg"/>
</dbReference>
<sequence>MIRMNDNKPLTLYVVSDSLGEPGEVLAKAGRGHFENSIEDVRVFSFVHEKREIDQILAEAKGKNALIVCTITTPELLKCVKESAKEKKVPVYDVLDPFLDELRILTGVKPNLDPFSRSKLDEDYFKKVEAIEFAVKYDDGKRMDHLNKADIILLGVSRTSKTPISIYLANNNFKVANIPVMPEVEPPRELFEISNQKIFGLILNPNKLVSIREERLKTMKLTGDSNYASLKRVEYELDKAQELFDKLGCTVIDVTSKAIEEIANFILATIMRR</sequence>
<dbReference type="EMBL" id="CP029487">
    <property type="protein sequence ID" value="QCT70085.1"/>
    <property type="molecule type" value="Genomic_DNA"/>
</dbReference>
<keyword evidence="7" id="KW-1185">Reference proteome</keyword>
<dbReference type="EC" id="2.7.4.27" evidence="5"/>
<comment type="catalytic activity">
    <reaction evidence="5">
        <text>N(tele)-phospho-L-histidyl/L-threonyl-[pyruvate, phosphate dikinase] + ADP = N(tele)-phospho-L-histidyl/O-phospho-L-threonyl-[pyruvate, phosphate dikinase] + AMP + H(+)</text>
        <dbReference type="Rhea" id="RHEA:43692"/>
        <dbReference type="Rhea" id="RHEA-COMP:10650"/>
        <dbReference type="Rhea" id="RHEA-COMP:10651"/>
        <dbReference type="ChEBI" id="CHEBI:15378"/>
        <dbReference type="ChEBI" id="CHEBI:30013"/>
        <dbReference type="ChEBI" id="CHEBI:61977"/>
        <dbReference type="ChEBI" id="CHEBI:83586"/>
        <dbReference type="ChEBI" id="CHEBI:456215"/>
        <dbReference type="ChEBI" id="CHEBI:456216"/>
        <dbReference type="EC" id="2.7.11.32"/>
    </reaction>
</comment>
<evidence type="ECO:0000256" key="5">
    <source>
        <dbReference type="HAMAP-Rule" id="MF_00921"/>
    </source>
</evidence>
<dbReference type="PANTHER" id="PTHR31756:SF3">
    <property type="entry name" value="PYRUVATE, PHOSPHATE DIKINASE REGULATORY PROTEIN 1, CHLOROPLASTIC"/>
    <property type="match status" value="1"/>
</dbReference>
<evidence type="ECO:0000256" key="1">
    <source>
        <dbReference type="ARBA" id="ARBA00022527"/>
    </source>
</evidence>
<comment type="function">
    <text evidence="5">Bifunctional serine/threonine kinase and phosphorylase involved in the regulation of the pyruvate, phosphate dikinase (PPDK) by catalyzing its phosphorylation/dephosphorylation.</text>
</comment>
<dbReference type="AlphaFoldDB" id="A0A4P9C676"/>
<dbReference type="InterPro" id="IPR005177">
    <property type="entry name" value="Kinase-pyrophosphorylase"/>
</dbReference>
<dbReference type="GO" id="GO:0043531">
    <property type="term" value="F:ADP binding"/>
    <property type="evidence" value="ECO:0007669"/>
    <property type="project" value="UniProtKB-UniRule"/>
</dbReference>
<dbReference type="NCBIfam" id="NF003742">
    <property type="entry name" value="PRK05339.1"/>
    <property type="match status" value="1"/>
</dbReference>
<name>A0A4P9C676_EUBML</name>
<feature type="binding site" evidence="5">
    <location>
        <begin position="155"/>
        <end position="162"/>
    </location>
    <ligand>
        <name>ADP</name>
        <dbReference type="ChEBI" id="CHEBI:456216"/>
    </ligand>
</feature>
<dbReference type="GO" id="GO:0016776">
    <property type="term" value="F:phosphotransferase activity, phosphate group as acceptor"/>
    <property type="evidence" value="ECO:0007669"/>
    <property type="project" value="UniProtKB-UniRule"/>
</dbReference>
<dbReference type="GO" id="GO:0004674">
    <property type="term" value="F:protein serine/threonine kinase activity"/>
    <property type="evidence" value="ECO:0007669"/>
    <property type="project" value="UniProtKB-UniRule"/>
</dbReference>
<keyword evidence="1 5" id="KW-0723">Serine/threonine-protein kinase</keyword>
<protein>
    <recommendedName>
        <fullName evidence="5">Putative pyruvate, phosphate dikinase regulatory protein</fullName>
        <shortName evidence="5">PPDK regulatory protein</shortName>
        <ecNumber evidence="5">2.7.11.32</ecNumber>
        <ecNumber evidence="5">2.7.4.27</ecNumber>
    </recommendedName>
</protein>
<dbReference type="HAMAP" id="MF_00921">
    <property type="entry name" value="PDRP"/>
    <property type="match status" value="1"/>
</dbReference>
<proteinExistence type="inferred from homology"/>
<evidence type="ECO:0000256" key="3">
    <source>
        <dbReference type="ARBA" id="ARBA00022741"/>
    </source>
</evidence>
<comment type="similarity">
    <text evidence="5">Belongs to the pyruvate, phosphate/water dikinase regulatory protein family. PDRP subfamily.</text>
</comment>
<dbReference type="KEGG" id="emt:CPZ25_001750"/>
<evidence type="ECO:0000256" key="2">
    <source>
        <dbReference type="ARBA" id="ARBA00022679"/>
    </source>
</evidence>
<keyword evidence="4 5" id="KW-0418">Kinase</keyword>
<dbReference type="Proteomes" id="UP000218387">
    <property type="component" value="Chromosome"/>
</dbReference>
<evidence type="ECO:0000313" key="7">
    <source>
        <dbReference type="Proteomes" id="UP000218387"/>
    </source>
</evidence>